<evidence type="ECO:0000259" key="2">
    <source>
        <dbReference type="Pfam" id="PF00732"/>
    </source>
</evidence>
<dbReference type="PANTHER" id="PTHR11552:SF115">
    <property type="entry name" value="DEHYDROGENASE XPTC-RELATED"/>
    <property type="match status" value="1"/>
</dbReference>
<dbReference type="InterPro" id="IPR012132">
    <property type="entry name" value="GMC_OxRdtase"/>
</dbReference>
<dbReference type="GO" id="GO:0044550">
    <property type="term" value="P:secondary metabolite biosynthetic process"/>
    <property type="evidence" value="ECO:0007669"/>
    <property type="project" value="TreeGrafter"/>
</dbReference>
<reference evidence="4 5" key="1">
    <citation type="journal article" date="2012" name="Eukaryot. Cell">
        <title>Genome sequence of the fungus Glarea lozoyensis: the first genome sequence of a species from the Helotiaceae family.</title>
        <authorList>
            <person name="Youssar L."/>
            <person name="Gruening B.A."/>
            <person name="Erxleben A."/>
            <person name="Guenther S."/>
            <person name="Huettel W."/>
        </authorList>
    </citation>
    <scope>NUCLEOTIDE SEQUENCE [LARGE SCALE GENOMIC DNA]</scope>
    <source>
        <strain evidence="5">ATCC 74030 / MF5533</strain>
    </source>
</reference>
<accession>H0EL71</accession>
<gene>
    <name evidence="4" type="ORF">M7I_3330</name>
</gene>
<evidence type="ECO:0000313" key="4">
    <source>
        <dbReference type="EMBL" id="EHL00700.1"/>
    </source>
</evidence>
<dbReference type="EMBL" id="AGUE01000074">
    <property type="protein sequence ID" value="EHL00700.1"/>
    <property type="molecule type" value="Genomic_DNA"/>
</dbReference>
<proteinExistence type="inferred from homology"/>
<feature type="domain" description="Glucose-methanol-choline oxidoreductase C-terminal" evidence="3">
    <location>
        <begin position="336"/>
        <end position="471"/>
    </location>
</feature>
<dbReference type="HOGENOM" id="CLU_413345_0_0_1"/>
<dbReference type="GO" id="GO:0050660">
    <property type="term" value="F:flavin adenine dinucleotide binding"/>
    <property type="evidence" value="ECO:0007669"/>
    <property type="project" value="InterPro"/>
</dbReference>
<dbReference type="OrthoDB" id="269227at2759"/>
<dbReference type="InParanoid" id="H0EL71"/>
<dbReference type="InterPro" id="IPR036188">
    <property type="entry name" value="FAD/NAD-bd_sf"/>
</dbReference>
<dbReference type="Gene3D" id="3.30.560.10">
    <property type="entry name" value="Glucose Oxidase, domain 3"/>
    <property type="match status" value="1"/>
</dbReference>
<dbReference type="AlphaFoldDB" id="H0EL71"/>
<comment type="caution">
    <text evidence="4">The sequence shown here is derived from an EMBL/GenBank/DDBJ whole genome shotgun (WGS) entry which is preliminary data.</text>
</comment>
<protein>
    <submittedName>
        <fullName evidence="4">Putative Choline dehydrogenase</fullName>
    </submittedName>
</protein>
<dbReference type="InterPro" id="IPR000172">
    <property type="entry name" value="GMC_OxRdtase_N"/>
</dbReference>
<dbReference type="Pfam" id="PF05199">
    <property type="entry name" value="GMC_oxred_C"/>
    <property type="match status" value="1"/>
</dbReference>
<dbReference type="SUPFAM" id="SSF54373">
    <property type="entry name" value="FAD-linked reductases, C-terminal domain"/>
    <property type="match status" value="1"/>
</dbReference>
<dbReference type="GO" id="GO:0016614">
    <property type="term" value="F:oxidoreductase activity, acting on CH-OH group of donors"/>
    <property type="evidence" value="ECO:0007669"/>
    <property type="project" value="InterPro"/>
</dbReference>
<evidence type="ECO:0000313" key="5">
    <source>
        <dbReference type="Proteomes" id="UP000005446"/>
    </source>
</evidence>
<evidence type="ECO:0000259" key="3">
    <source>
        <dbReference type="Pfam" id="PF05199"/>
    </source>
</evidence>
<keyword evidence="5" id="KW-1185">Reference proteome</keyword>
<dbReference type="Pfam" id="PF00732">
    <property type="entry name" value="GMC_oxred_N"/>
    <property type="match status" value="1"/>
</dbReference>
<feature type="domain" description="Glucose-methanol-choline oxidoreductase N-terminal" evidence="2">
    <location>
        <begin position="2"/>
        <end position="208"/>
    </location>
</feature>
<name>H0EL71_GLAL7</name>
<dbReference type="InterPro" id="IPR007867">
    <property type="entry name" value="GMC_OxRtase_C"/>
</dbReference>
<organism evidence="4 5">
    <name type="scientific">Glarea lozoyensis (strain ATCC 74030 / MF5533)</name>
    <dbReference type="NCBI Taxonomy" id="1104152"/>
    <lineage>
        <taxon>Eukaryota</taxon>
        <taxon>Fungi</taxon>
        <taxon>Dikarya</taxon>
        <taxon>Ascomycota</taxon>
        <taxon>Pezizomycotina</taxon>
        <taxon>Leotiomycetes</taxon>
        <taxon>Helotiales</taxon>
        <taxon>Helotiaceae</taxon>
        <taxon>Glarea</taxon>
    </lineage>
</organism>
<dbReference type="PANTHER" id="PTHR11552">
    <property type="entry name" value="GLUCOSE-METHANOL-CHOLINE GMC OXIDOREDUCTASE"/>
    <property type="match status" value="1"/>
</dbReference>
<sequence length="664" mass="71083">MASWEALGAKGWGYSDLLPYWKKSETFSPPNAAYAAAHNISYQDSIHGTSGPIHSSYAEYDYPGGANFWTAGLSIGQKKAKDINNGDAVGLFNLLRALNPKTGTRSYARTEHYDRVKATRPNYSILPSTLVSKVLFKNKKAIGVEILDPATNIKKNVTAKREVVVSAGGVFTPQILQLSGVGPKALLQSLGIPVVVDLPGVGQNFQDQSSLAINYNYTNPIMPNTDSLVNNVTYRAEQEAIYNATRKGALTLCASTANQAIAFSLQNATTDYASIIAYAKAQKPSDIYPNGTHPTVLAGYAAQRQQQYAQLASPGSPIASVFWNTGSTTTIYMLRPLSRGTINIVAPDVTVPVSLDFRTLSDDTDLKMTLAMFAKNREIMKQPSMKVLGPTELTPANGATNPAVVETALRGSIQPSNAHQCCTTPMMKLEYGGVLANDLTVYGTSNLSVAGVSTFPLTVGSAPSSTLYAAAEKIRTYIKAFKMHSTTILASLFALAEPSTTTTEEVRSDSPTTIPFPPNSGALAGKKISIANFPFGYTFKDTNLTRTSISIQLDTPFVCSTKNGDNCSIGDLAIDICSNTGEISPAQYALIQCRTSTKAHPDMFVAFNSVTVQPFVVPGTGNTKTLEILECRVMPEGQNVIEKIEGVETIVPYGRGFCSGASPK</sequence>
<dbReference type="SUPFAM" id="SSF51905">
    <property type="entry name" value="FAD/NAD(P)-binding domain"/>
    <property type="match status" value="1"/>
</dbReference>
<dbReference type="Gene3D" id="3.50.50.60">
    <property type="entry name" value="FAD/NAD(P)-binding domain"/>
    <property type="match status" value="1"/>
</dbReference>
<dbReference type="Proteomes" id="UP000005446">
    <property type="component" value="Unassembled WGS sequence"/>
</dbReference>
<evidence type="ECO:0000256" key="1">
    <source>
        <dbReference type="ARBA" id="ARBA00010790"/>
    </source>
</evidence>
<comment type="similarity">
    <text evidence="1">Belongs to the GMC oxidoreductase family.</text>
</comment>